<dbReference type="InterPro" id="IPR050595">
    <property type="entry name" value="Bact_response_regulator"/>
</dbReference>
<name>A0A5C1AML3_9BACT</name>
<feature type="region of interest" description="Disordered" evidence="3">
    <location>
        <begin position="129"/>
        <end position="153"/>
    </location>
</feature>
<evidence type="ECO:0000256" key="1">
    <source>
        <dbReference type="ARBA" id="ARBA00022553"/>
    </source>
</evidence>
<evidence type="ECO:0000256" key="3">
    <source>
        <dbReference type="SAM" id="MobiDB-lite"/>
    </source>
</evidence>
<reference evidence="6" key="1">
    <citation type="submission" date="2019-08" db="EMBL/GenBank/DDBJ databases">
        <title>Limnoglobus roseus gen. nov., sp. nov., a novel freshwater planctomycete with a giant genome from the family Gemmataceae.</title>
        <authorList>
            <person name="Kulichevskaya I.S."/>
            <person name="Naumoff D.G."/>
            <person name="Miroshnikov K."/>
            <person name="Ivanova A."/>
            <person name="Philippov D.A."/>
            <person name="Hakobyan A."/>
            <person name="Rijpstra I.C."/>
            <person name="Sinninghe Damste J.S."/>
            <person name="Liesack W."/>
            <person name="Dedysh S.N."/>
        </authorList>
    </citation>
    <scope>NUCLEOTIDE SEQUENCE [LARGE SCALE GENOMIC DNA]</scope>
    <source>
        <strain evidence="6">PX52</strain>
    </source>
</reference>
<feature type="modified residue" description="4-aspartylphosphate" evidence="2">
    <location>
        <position position="56"/>
    </location>
</feature>
<dbReference type="AlphaFoldDB" id="A0A5C1AML3"/>
<proteinExistence type="predicted"/>
<dbReference type="OrthoDB" id="121690at2"/>
<dbReference type="PANTHER" id="PTHR44591">
    <property type="entry name" value="STRESS RESPONSE REGULATOR PROTEIN 1"/>
    <property type="match status" value="1"/>
</dbReference>
<evidence type="ECO:0000256" key="2">
    <source>
        <dbReference type="PROSITE-ProRule" id="PRU00169"/>
    </source>
</evidence>
<dbReference type="InterPro" id="IPR011006">
    <property type="entry name" value="CheY-like_superfamily"/>
</dbReference>
<feature type="domain" description="Response regulatory" evidence="4">
    <location>
        <begin position="198"/>
        <end position="314"/>
    </location>
</feature>
<organism evidence="5 6">
    <name type="scientific">Limnoglobus roseus</name>
    <dbReference type="NCBI Taxonomy" id="2598579"/>
    <lineage>
        <taxon>Bacteria</taxon>
        <taxon>Pseudomonadati</taxon>
        <taxon>Planctomycetota</taxon>
        <taxon>Planctomycetia</taxon>
        <taxon>Gemmatales</taxon>
        <taxon>Gemmataceae</taxon>
        <taxon>Limnoglobus</taxon>
    </lineage>
</organism>
<evidence type="ECO:0000259" key="4">
    <source>
        <dbReference type="PROSITE" id="PS50110"/>
    </source>
</evidence>
<gene>
    <name evidence="5" type="ORF">PX52LOC_07593</name>
</gene>
<dbReference type="Pfam" id="PF00072">
    <property type="entry name" value="Response_reg"/>
    <property type="match status" value="2"/>
</dbReference>
<dbReference type="PANTHER" id="PTHR44591:SF3">
    <property type="entry name" value="RESPONSE REGULATORY DOMAIN-CONTAINING PROTEIN"/>
    <property type="match status" value="1"/>
</dbReference>
<dbReference type="KEGG" id="lrs:PX52LOC_07593"/>
<dbReference type="CDD" id="cd00156">
    <property type="entry name" value="REC"/>
    <property type="match status" value="1"/>
</dbReference>
<dbReference type="RefSeq" id="WP_149114788.1">
    <property type="nucleotide sequence ID" value="NZ_CP042425.1"/>
</dbReference>
<dbReference type="PROSITE" id="PS50110">
    <property type="entry name" value="RESPONSE_REGULATORY"/>
    <property type="match status" value="2"/>
</dbReference>
<feature type="domain" description="Response regulatory" evidence="4">
    <location>
        <begin position="7"/>
        <end position="123"/>
    </location>
</feature>
<evidence type="ECO:0000313" key="5">
    <source>
        <dbReference type="EMBL" id="QEL20491.1"/>
    </source>
</evidence>
<dbReference type="GO" id="GO:0000160">
    <property type="term" value="P:phosphorelay signal transduction system"/>
    <property type="evidence" value="ECO:0007669"/>
    <property type="project" value="InterPro"/>
</dbReference>
<dbReference type="Proteomes" id="UP000324974">
    <property type="component" value="Chromosome"/>
</dbReference>
<dbReference type="InterPro" id="IPR001789">
    <property type="entry name" value="Sig_transdc_resp-reg_receiver"/>
</dbReference>
<evidence type="ECO:0000313" key="6">
    <source>
        <dbReference type="Proteomes" id="UP000324974"/>
    </source>
</evidence>
<sequence length="337" mass="35953">MKGPLPYVLVVDDLRDTADSTADLLALWGYDAAPYYDGDSALAAAARRPPDVVLLDIGMAPMNGFVFAARLRGVPGCERTGVVIVSGYTSQEYRARARDLGAGHFLPKPTDPNALRALVARLVTPRLTPVRRNPSAAEEDSVGPAPAAPMNRPRQTRFEDLRLMNPPTATALRPYGRGDPGPSSVPALVRNGPERPVGILVVDDDDGIRAVLAAGLERHGFSVWPAADGREAVAHHRVHHASIDLALLDVLMPGRDGPETLHHLRQFAPHLSACFMTADAGRYTERDLFALGPLAVFRKPFDVVDMAGRLAGLVADVAAAKPGCRNAGRSGRPGLGE</sequence>
<dbReference type="Gene3D" id="3.40.50.2300">
    <property type="match status" value="2"/>
</dbReference>
<feature type="modified residue" description="4-aspartylphosphate" evidence="2">
    <location>
        <position position="249"/>
    </location>
</feature>
<keyword evidence="6" id="KW-1185">Reference proteome</keyword>
<protein>
    <submittedName>
        <fullName evidence="5">Response regulator</fullName>
    </submittedName>
</protein>
<keyword evidence="1 2" id="KW-0597">Phosphoprotein</keyword>
<dbReference type="SUPFAM" id="SSF52172">
    <property type="entry name" value="CheY-like"/>
    <property type="match status" value="2"/>
</dbReference>
<dbReference type="EMBL" id="CP042425">
    <property type="protein sequence ID" value="QEL20491.1"/>
    <property type="molecule type" value="Genomic_DNA"/>
</dbReference>
<dbReference type="SMART" id="SM00448">
    <property type="entry name" value="REC"/>
    <property type="match status" value="2"/>
</dbReference>
<accession>A0A5C1AML3</accession>